<dbReference type="SUPFAM" id="SSF53756">
    <property type="entry name" value="UDP-Glycosyltransferase/glycogen phosphorylase"/>
    <property type="match status" value="1"/>
</dbReference>
<dbReference type="Pfam" id="PF13692">
    <property type="entry name" value="Glyco_trans_1_4"/>
    <property type="match status" value="1"/>
</dbReference>
<protein>
    <submittedName>
        <fullName evidence="4">Glycosyltransferase family 1 protein</fullName>
    </submittedName>
</protein>
<dbReference type="PANTHER" id="PTHR45947">
    <property type="entry name" value="SULFOQUINOVOSYL TRANSFERASE SQD2"/>
    <property type="match status" value="1"/>
</dbReference>
<evidence type="ECO:0000256" key="1">
    <source>
        <dbReference type="ARBA" id="ARBA00022676"/>
    </source>
</evidence>
<feature type="domain" description="Glycosyltransferase subfamily 4-like N-terminal" evidence="3">
    <location>
        <begin position="13"/>
        <end position="174"/>
    </location>
</feature>
<dbReference type="InterPro" id="IPR028098">
    <property type="entry name" value="Glyco_trans_4-like_N"/>
</dbReference>
<dbReference type="PANTHER" id="PTHR45947:SF3">
    <property type="entry name" value="SULFOQUINOVOSYL TRANSFERASE SQD2"/>
    <property type="match status" value="1"/>
</dbReference>
<evidence type="ECO:0000259" key="3">
    <source>
        <dbReference type="Pfam" id="PF13439"/>
    </source>
</evidence>
<gene>
    <name evidence="4" type="ORF">V8P97_00225</name>
</gene>
<comment type="caution">
    <text evidence="4">The sequence shown here is derived from an EMBL/GenBank/DDBJ whole genome shotgun (WGS) entry which is preliminary data.</text>
</comment>
<sequence>MKVLVLITKMDRGGAETFVMNYMRHFNRDVIQYDFLVNRQEPGAYEEEIQDLGGHIYRMSPMYPQYFARYKREFRAFIREHPEYRIIHSNLEERSYFPLRIASEEGVPVRIAHAHNVYRGVNPKMVFRDYFRFRLPPYVTDKFACSLQAGKWLFGNGVLSDRRFKIVRNAIEVDRYAYRPKVREDLRMRLSLGQRLVVGNTGRLTGQKNQAFLMDVFSAVKKVRRDAVLLLVGEGELKRSLERKADELGIRSSVIFAGSVPDVEDYLQVMDVFVFPSLYEGLPLSMVEAQAAGLPCIASDRVPRSVKLTSSVSFLSLEDRPEEWADKVLRSADSKRCDRRDSVRQGGYDIRDAAPKLQDFYLSALNRTGAQAV</sequence>
<dbReference type="CDD" id="cd03812">
    <property type="entry name" value="GT4_CapH-like"/>
    <property type="match status" value="1"/>
</dbReference>
<dbReference type="EMBL" id="JBANBB010000001">
    <property type="protein sequence ID" value="MEK0305909.1"/>
    <property type="molecule type" value="Genomic_DNA"/>
</dbReference>
<name>A0ABU8ZL34_9BIFI</name>
<dbReference type="Pfam" id="PF13439">
    <property type="entry name" value="Glyco_transf_4"/>
    <property type="match status" value="1"/>
</dbReference>
<keyword evidence="1" id="KW-0328">Glycosyltransferase</keyword>
<reference evidence="4 5" key="1">
    <citation type="submission" date="2024-02" db="EMBL/GenBank/DDBJ databases">
        <title>Bifidobacterium honeyensis sp. nov., isolated from the comb honey.</title>
        <authorList>
            <person name="Liu W."/>
            <person name="Li Y."/>
        </authorList>
    </citation>
    <scope>NUCLEOTIDE SEQUENCE [LARGE SCALE GENOMIC DNA]</scope>
    <source>
        <strain evidence="4 5">IMAU50988</strain>
    </source>
</reference>
<dbReference type="Gene3D" id="3.40.50.2000">
    <property type="entry name" value="Glycogen Phosphorylase B"/>
    <property type="match status" value="2"/>
</dbReference>
<organism evidence="4 5">
    <name type="scientific">Bifidobacterium favimelis</name>
    <dbReference type="NCBI Taxonomy" id="3122979"/>
    <lineage>
        <taxon>Bacteria</taxon>
        <taxon>Bacillati</taxon>
        <taxon>Actinomycetota</taxon>
        <taxon>Actinomycetes</taxon>
        <taxon>Bifidobacteriales</taxon>
        <taxon>Bifidobacteriaceae</taxon>
        <taxon>Bifidobacterium</taxon>
    </lineage>
</organism>
<keyword evidence="5" id="KW-1185">Reference proteome</keyword>
<accession>A0ABU8ZL34</accession>
<dbReference type="InterPro" id="IPR050194">
    <property type="entry name" value="Glycosyltransferase_grp1"/>
</dbReference>
<keyword evidence="2" id="KW-0808">Transferase</keyword>
<proteinExistence type="predicted"/>
<evidence type="ECO:0000313" key="5">
    <source>
        <dbReference type="Proteomes" id="UP001373159"/>
    </source>
</evidence>
<evidence type="ECO:0000256" key="2">
    <source>
        <dbReference type="ARBA" id="ARBA00022679"/>
    </source>
</evidence>
<dbReference type="Proteomes" id="UP001373159">
    <property type="component" value="Unassembled WGS sequence"/>
</dbReference>
<dbReference type="RefSeq" id="WP_340468463.1">
    <property type="nucleotide sequence ID" value="NZ_JBANBB010000001.1"/>
</dbReference>
<evidence type="ECO:0000313" key="4">
    <source>
        <dbReference type="EMBL" id="MEK0305909.1"/>
    </source>
</evidence>